<keyword evidence="8" id="KW-1185">Reference proteome</keyword>
<gene>
    <name evidence="7" type="ORF">JJQ90_26065</name>
</gene>
<organism evidence="7 8">
    <name type="scientific">Falsiroseomonas oleicola</name>
    <dbReference type="NCBI Taxonomy" id="2801474"/>
    <lineage>
        <taxon>Bacteria</taxon>
        <taxon>Pseudomonadati</taxon>
        <taxon>Pseudomonadota</taxon>
        <taxon>Alphaproteobacteria</taxon>
        <taxon>Acetobacterales</taxon>
        <taxon>Roseomonadaceae</taxon>
        <taxon>Falsiroseomonas</taxon>
    </lineage>
</organism>
<evidence type="ECO:0000256" key="2">
    <source>
        <dbReference type="ARBA" id="ARBA00023002"/>
    </source>
</evidence>
<evidence type="ECO:0000256" key="3">
    <source>
        <dbReference type="ARBA" id="ARBA00023008"/>
    </source>
</evidence>
<dbReference type="InterPro" id="IPR006311">
    <property type="entry name" value="TAT_signal"/>
</dbReference>
<dbReference type="PANTHER" id="PTHR11709">
    <property type="entry name" value="MULTI-COPPER OXIDASE"/>
    <property type="match status" value="1"/>
</dbReference>
<evidence type="ECO:0000259" key="6">
    <source>
        <dbReference type="Pfam" id="PF07732"/>
    </source>
</evidence>
<dbReference type="PROSITE" id="PS00080">
    <property type="entry name" value="MULTICOPPER_OXIDASE2"/>
    <property type="match status" value="1"/>
</dbReference>
<dbReference type="Proteomes" id="UP000689967">
    <property type="component" value="Unassembled WGS sequence"/>
</dbReference>
<dbReference type="SUPFAM" id="SSF49503">
    <property type="entry name" value="Cupredoxins"/>
    <property type="match status" value="3"/>
</dbReference>
<evidence type="ECO:0000256" key="1">
    <source>
        <dbReference type="ARBA" id="ARBA00022723"/>
    </source>
</evidence>
<dbReference type="InterPro" id="IPR006376">
    <property type="entry name" value="Cu-R_CopA"/>
</dbReference>
<protein>
    <submittedName>
        <fullName evidence="7">Copper resistance system multicopper oxidase</fullName>
    </submittedName>
</protein>
<dbReference type="InterPro" id="IPR045087">
    <property type="entry name" value="Cu-oxidase_fam"/>
</dbReference>
<dbReference type="CDD" id="cd13896">
    <property type="entry name" value="CuRO_3_CopA"/>
    <property type="match status" value="1"/>
</dbReference>
<evidence type="ECO:0000313" key="8">
    <source>
        <dbReference type="Proteomes" id="UP000689967"/>
    </source>
</evidence>
<dbReference type="Pfam" id="PF07732">
    <property type="entry name" value="Cu-oxidase_3"/>
    <property type="match status" value="1"/>
</dbReference>
<evidence type="ECO:0000259" key="5">
    <source>
        <dbReference type="Pfam" id="PF07731"/>
    </source>
</evidence>
<dbReference type="PANTHER" id="PTHR11709:SF394">
    <property type="entry name" value="FI03373P-RELATED"/>
    <property type="match status" value="1"/>
</dbReference>
<dbReference type="Pfam" id="PF07731">
    <property type="entry name" value="Cu-oxidase_2"/>
    <property type="match status" value="1"/>
</dbReference>
<dbReference type="CDD" id="cd13874">
    <property type="entry name" value="CuRO_2_CopA"/>
    <property type="match status" value="1"/>
</dbReference>
<dbReference type="RefSeq" id="WP_168049737.1">
    <property type="nucleotide sequence ID" value="NZ_JAERQM010000013.1"/>
</dbReference>
<feature type="domain" description="Plastocyanin-like" evidence="4">
    <location>
        <begin position="235"/>
        <end position="336"/>
    </location>
</feature>
<dbReference type="InterPro" id="IPR002355">
    <property type="entry name" value="Cu_oxidase_Cu_BS"/>
</dbReference>
<dbReference type="Gene3D" id="2.60.40.420">
    <property type="entry name" value="Cupredoxins - blue copper proteins"/>
    <property type="match status" value="3"/>
</dbReference>
<name>A0ABS6HIY2_9PROT</name>
<dbReference type="NCBIfam" id="TIGR01480">
    <property type="entry name" value="copper_res_A"/>
    <property type="match status" value="1"/>
</dbReference>
<feature type="domain" description="Plastocyanin-like" evidence="5">
    <location>
        <begin position="478"/>
        <end position="597"/>
    </location>
</feature>
<dbReference type="InterPro" id="IPR008972">
    <property type="entry name" value="Cupredoxin"/>
</dbReference>
<dbReference type="InterPro" id="IPR011707">
    <property type="entry name" value="Cu-oxidase-like_N"/>
</dbReference>
<evidence type="ECO:0000259" key="4">
    <source>
        <dbReference type="Pfam" id="PF00394"/>
    </source>
</evidence>
<dbReference type="Pfam" id="PF00394">
    <property type="entry name" value="Cu-oxidase"/>
    <property type="match status" value="1"/>
</dbReference>
<comment type="caution">
    <text evidence="7">The sequence shown here is derived from an EMBL/GenBank/DDBJ whole genome shotgun (WGS) entry which is preliminary data.</text>
</comment>
<dbReference type="InterPro" id="IPR034279">
    <property type="entry name" value="CuRO_3_CopA"/>
</dbReference>
<keyword evidence="3" id="KW-0186">Copper</keyword>
<keyword evidence="1" id="KW-0479">Metal-binding</keyword>
<dbReference type="EMBL" id="JAERQM010000013">
    <property type="protein sequence ID" value="MBU8547210.1"/>
    <property type="molecule type" value="Genomic_DNA"/>
</dbReference>
<sequence>MTSPLSRRDSLKLAAAAGMAGVVTAFPGRQSFANAHRVQDLAVEATRITVDGTQTNALTIGGTVPGPVLRWREGEEVVIRVTNRLSEPTSIHWHGLLLAGVMDGAPGFNGYEAIQPGQTYTYRFQLRQAGTYWYHSHSAAQEQAGMYGAIVIEPARPEPVRVTRDYVVLLSDHSPEAPDAIFRNLRNREGYYNRGQRTFLDFMRDVRRDGWSATMADRKAWGEMRMDPTDLADVTGYSFLVNGRGPQDNKTFLFTPGERVRLRFINGSAMSMYDVAIPDLRMTVISADGLPVIPVPVDEFRIGVGETYDVVVNPTEARAFTIMSEPLDRSGYARATLAPREGMEAAIPPRRPRTVLTMADMGMAHGGMAMGGSAMAGMDHSGMAMGGSAMAGMNHGGMPMSGSGTGPAAANPHAGHVMPGAPAQAAADPHAGHAMPSATAMADPNNPLGWEQAGTPEGKRALRYADLRSTRARPNAPQPSRDIILRLTGQMGRYSWSLNDRRFGMEEGIRVREGDRIRIRFMNETMMAHPMHLHGMFMEMENGAGDRLPYKHVVLVRPGAEASVLLTADEVGDWPFHCHLLYHMEAGMMTRFIVEPARVASAG</sequence>
<keyword evidence="2" id="KW-0560">Oxidoreductase</keyword>
<dbReference type="InterPro" id="IPR033138">
    <property type="entry name" value="Cu_oxidase_CS"/>
</dbReference>
<accession>A0ABS6HIY2</accession>
<dbReference type="InterPro" id="IPR034282">
    <property type="entry name" value="CuRO_2_CopA"/>
</dbReference>
<dbReference type="PROSITE" id="PS51318">
    <property type="entry name" value="TAT"/>
    <property type="match status" value="1"/>
</dbReference>
<dbReference type="InterPro" id="IPR001117">
    <property type="entry name" value="Cu-oxidase_2nd"/>
</dbReference>
<reference evidence="7 8" key="1">
    <citation type="submission" date="2021-01" db="EMBL/GenBank/DDBJ databases">
        <title>Roseomonas sp. nov, a bacterium isolated from an oil production mixture in Yumen Oilfield.</title>
        <authorList>
            <person name="Wu D."/>
        </authorList>
    </citation>
    <scope>NUCLEOTIDE SEQUENCE [LARGE SCALE GENOMIC DNA]</scope>
    <source>
        <strain evidence="7 8">ROY-5-3</strain>
    </source>
</reference>
<feature type="domain" description="Plastocyanin-like" evidence="6">
    <location>
        <begin position="43"/>
        <end position="155"/>
    </location>
</feature>
<dbReference type="PROSITE" id="PS00079">
    <property type="entry name" value="MULTICOPPER_OXIDASE1"/>
    <property type="match status" value="2"/>
</dbReference>
<evidence type="ECO:0000313" key="7">
    <source>
        <dbReference type="EMBL" id="MBU8547210.1"/>
    </source>
</evidence>
<proteinExistence type="predicted"/>
<dbReference type="InterPro" id="IPR011706">
    <property type="entry name" value="Cu-oxidase_C"/>
</dbReference>